<dbReference type="EMBL" id="BLXT01007628">
    <property type="protein sequence ID" value="GFO40663.1"/>
    <property type="molecule type" value="Genomic_DNA"/>
</dbReference>
<accession>A0AAV4D8U0</accession>
<evidence type="ECO:0000313" key="3">
    <source>
        <dbReference type="Proteomes" id="UP000735302"/>
    </source>
</evidence>
<comment type="caution">
    <text evidence="2">The sequence shown here is derived from an EMBL/GenBank/DDBJ whole genome shotgun (WGS) entry which is preliminary data.</text>
</comment>
<evidence type="ECO:0000313" key="2">
    <source>
        <dbReference type="EMBL" id="GFO40663.1"/>
    </source>
</evidence>
<reference evidence="2 3" key="1">
    <citation type="journal article" date="2021" name="Elife">
        <title>Chloroplast acquisition without the gene transfer in kleptoplastic sea slugs, Plakobranchus ocellatus.</title>
        <authorList>
            <person name="Maeda T."/>
            <person name="Takahashi S."/>
            <person name="Yoshida T."/>
            <person name="Shimamura S."/>
            <person name="Takaki Y."/>
            <person name="Nagai Y."/>
            <person name="Toyoda A."/>
            <person name="Suzuki Y."/>
            <person name="Arimoto A."/>
            <person name="Ishii H."/>
            <person name="Satoh N."/>
            <person name="Nishiyama T."/>
            <person name="Hasebe M."/>
            <person name="Maruyama T."/>
            <person name="Minagawa J."/>
            <person name="Obokata J."/>
            <person name="Shigenobu S."/>
        </authorList>
    </citation>
    <scope>NUCLEOTIDE SEQUENCE [LARGE SCALE GENOMIC DNA]</scope>
</reference>
<proteinExistence type="predicted"/>
<dbReference type="AlphaFoldDB" id="A0AAV4D8U0"/>
<name>A0AAV4D8U0_9GAST</name>
<protein>
    <submittedName>
        <fullName evidence="2">Uncharacterized protein</fullName>
    </submittedName>
</protein>
<dbReference type="Proteomes" id="UP000735302">
    <property type="component" value="Unassembled WGS sequence"/>
</dbReference>
<feature type="chain" id="PRO_5043539803" evidence="1">
    <location>
        <begin position="31"/>
        <end position="147"/>
    </location>
</feature>
<sequence>MRTSKRSMGPNLSLTAAYVGVMALTHLCEAMSLQELHVGEKDTAASSVSKLMVALRSIERKVAANGRNNFTARFVKNIQNLKILVNTVGFLPAGQKRQRPLRDNPCVTMWLPLQPLLGANNERHYDCPKVQKQARHCKLKFGIFKDF</sequence>
<keyword evidence="1" id="KW-0732">Signal</keyword>
<gene>
    <name evidence="2" type="ORF">PoB_006716800</name>
</gene>
<keyword evidence="3" id="KW-1185">Reference proteome</keyword>
<feature type="signal peptide" evidence="1">
    <location>
        <begin position="1"/>
        <end position="30"/>
    </location>
</feature>
<evidence type="ECO:0000256" key="1">
    <source>
        <dbReference type="SAM" id="SignalP"/>
    </source>
</evidence>
<organism evidence="2 3">
    <name type="scientific">Plakobranchus ocellatus</name>
    <dbReference type="NCBI Taxonomy" id="259542"/>
    <lineage>
        <taxon>Eukaryota</taxon>
        <taxon>Metazoa</taxon>
        <taxon>Spiralia</taxon>
        <taxon>Lophotrochozoa</taxon>
        <taxon>Mollusca</taxon>
        <taxon>Gastropoda</taxon>
        <taxon>Heterobranchia</taxon>
        <taxon>Euthyneura</taxon>
        <taxon>Panpulmonata</taxon>
        <taxon>Sacoglossa</taxon>
        <taxon>Placobranchoidea</taxon>
        <taxon>Plakobranchidae</taxon>
        <taxon>Plakobranchus</taxon>
    </lineage>
</organism>